<accession>A0ABP9UQE7</accession>
<dbReference type="RefSeq" id="WP_353567876.1">
    <property type="nucleotide sequence ID" value="NZ_BAABRI010000017.1"/>
</dbReference>
<dbReference type="Gene3D" id="1.10.10.60">
    <property type="entry name" value="Homeodomain-like"/>
    <property type="match status" value="1"/>
</dbReference>
<keyword evidence="1" id="KW-0175">Coiled coil</keyword>
<feature type="coiled-coil region" evidence="1">
    <location>
        <begin position="74"/>
        <end position="108"/>
    </location>
</feature>
<dbReference type="Proteomes" id="UP001476282">
    <property type="component" value="Unassembled WGS sequence"/>
</dbReference>
<evidence type="ECO:0000313" key="3">
    <source>
        <dbReference type="Proteomes" id="UP001476282"/>
    </source>
</evidence>
<proteinExistence type="predicted"/>
<dbReference type="EMBL" id="BAABRI010000017">
    <property type="protein sequence ID" value="GAA5483770.1"/>
    <property type="molecule type" value="Genomic_DNA"/>
</dbReference>
<sequence length="109" mass="11702">MSTKTAKNAKGRRYTDAEKQEVIDFVNQVNATKGRGGQSAASKKFKISPLTISGWLKKTDAVPSGKSAAVGGSISKKLARLQDLHGEIANKEKELAKLRSQFEALKGSL</sequence>
<dbReference type="SUPFAM" id="SSF46689">
    <property type="entry name" value="Homeodomain-like"/>
    <property type="match status" value="1"/>
</dbReference>
<name>A0ABP9UQE7_9BACT</name>
<evidence type="ECO:0008006" key="4">
    <source>
        <dbReference type="Google" id="ProtNLM"/>
    </source>
</evidence>
<comment type="caution">
    <text evidence="2">The sequence shown here is derived from an EMBL/GenBank/DDBJ whole genome shotgun (WGS) entry which is preliminary data.</text>
</comment>
<evidence type="ECO:0000313" key="2">
    <source>
        <dbReference type="EMBL" id="GAA5483770.1"/>
    </source>
</evidence>
<gene>
    <name evidence="2" type="ORF">Hsar01_03004</name>
</gene>
<organism evidence="2 3">
    <name type="scientific">Haloferula sargassicola</name>
    <dbReference type="NCBI Taxonomy" id="490096"/>
    <lineage>
        <taxon>Bacteria</taxon>
        <taxon>Pseudomonadati</taxon>
        <taxon>Verrucomicrobiota</taxon>
        <taxon>Verrucomicrobiia</taxon>
        <taxon>Verrucomicrobiales</taxon>
        <taxon>Verrucomicrobiaceae</taxon>
        <taxon>Haloferula</taxon>
    </lineage>
</organism>
<protein>
    <recommendedName>
        <fullName evidence="4">Transposase</fullName>
    </recommendedName>
</protein>
<dbReference type="InterPro" id="IPR009057">
    <property type="entry name" value="Homeodomain-like_sf"/>
</dbReference>
<evidence type="ECO:0000256" key="1">
    <source>
        <dbReference type="SAM" id="Coils"/>
    </source>
</evidence>
<reference evidence="2 3" key="1">
    <citation type="submission" date="2024-02" db="EMBL/GenBank/DDBJ databases">
        <title>Haloferula sargassicola NBRC 104335.</title>
        <authorList>
            <person name="Ichikawa N."/>
            <person name="Katano-Makiyama Y."/>
            <person name="Hidaka K."/>
        </authorList>
    </citation>
    <scope>NUCLEOTIDE SEQUENCE [LARGE SCALE GENOMIC DNA]</scope>
    <source>
        <strain evidence="2 3">NBRC 104335</strain>
    </source>
</reference>
<keyword evidence="3" id="KW-1185">Reference proteome</keyword>